<dbReference type="InterPro" id="IPR049551">
    <property type="entry name" value="PKS_DH_C"/>
</dbReference>
<keyword evidence="6" id="KW-0677">Repeat</keyword>
<dbReference type="Gene3D" id="3.40.47.10">
    <property type="match status" value="1"/>
</dbReference>
<dbReference type="Gene3D" id="3.40.50.12780">
    <property type="entry name" value="N-terminal domain of ligase-like"/>
    <property type="match status" value="1"/>
</dbReference>
<feature type="domain" description="Carrier" evidence="11">
    <location>
        <begin position="3536"/>
        <end position="3617"/>
    </location>
</feature>
<protein>
    <submittedName>
        <fullName evidence="14">Putative hybrid PKS-NRPS biosynthetic cluster</fullName>
    </submittedName>
</protein>
<dbReference type="SUPFAM" id="SSF52777">
    <property type="entry name" value="CoA-dependent acyltransferases"/>
    <property type="match status" value="2"/>
</dbReference>
<dbReference type="Pfam" id="PF02801">
    <property type="entry name" value="Ketoacyl-synt_C"/>
    <property type="match status" value="1"/>
</dbReference>
<evidence type="ECO:0000313" key="15">
    <source>
        <dbReference type="Proteomes" id="UP000654913"/>
    </source>
</evidence>
<dbReference type="PROSITE" id="PS00012">
    <property type="entry name" value="PHOSPHOPANTETHEINE"/>
    <property type="match status" value="1"/>
</dbReference>
<dbReference type="SUPFAM" id="SSF53901">
    <property type="entry name" value="Thiolase-like"/>
    <property type="match status" value="1"/>
</dbReference>
<dbReference type="InterPro" id="IPR006162">
    <property type="entry name" value="Ppantetheine_attach_site"/>
</dbReference>
<dbReference type="SUPFAM" id="SSF53335">
    <property type="entry name" value="S-adenosyl-L-methionine-dependent methyltransferases"/>
    <property type="match status" value="1"/>
</dbReference>
<evidence type="ECO:0000256" key="2">
    <source>
        <dbReference type="ARBA" id="ARBA00022553"/>
    </source>
</evidence>
<organism evidence="14 15">
    <name type="scientific">Aspergillus puulaauensis</name>
    <dbReference type="NCBI Taxonomy" id="1220207"/>
    <lineage>
        <taxon>Eukaryota</taxon>
        <taxon>Fungi</taxon>
        <taxon>Dikarya</taxon>
        <taxon>Ascomycota</taxon>
        <taxon>Pezizomycotina</taxon>
        <taxon>Eurotiomycetes</taxon>
        <taxon>Eurotiomycetidae</taxon>
        <taxon>Eurotiales</taxon>
        <taxon>Aspergillaceae</taxon>
        <taxon>Aspergillus</taxon>
    </lineage>
</organism>
<feature type="region of interest" description="C-terminal hotdog fold" evidence="9">
    <location>
        <begin position="1094"/>
        <end position="1246"/>
    </location>
</feature>
<dbReference type="Pfam" id="PF21089">
    <property type="entry name" value="PKS_DH_N"/>
    <property type="match status" value="1"/>
</dbReference>
<dbReference type="InterPro" id="IPR020845">
    <property type="entry name" value="AMP-binding_CS"/>
</dbReference>
<dbReference type="Gene3D" id="3.30.70.3290">
    <property type="match status" value="1"/>
</dbReference>
<dbReference type="SUPFAM" id="SSF47336">
    <property type="entry name" value="ACP-like"/>
    <property type="match status" value="2"/>
</dbReference>
<dbReference type="GO" id="GO:0032259">
    <property type="term" value="P:methylation"/>
    <property type="evidence" value="ECO:0007669"/>
    <property type="project" value="UniProtKB-KW"/>
</dbReference>
<feature type="compositionally biased region" description="Basic and acidic residues" evidence="10">
    <location>
        <begin position="2473"/>
        <end position="2484"/>
    </location>
</feature>
<reference evidence="14" key="1">
    <citation type="submission" date="2021-01" db="EMBL/GenBank/DDBJ databases">
        <authorList>
            <consortium name="Aspergillus puulaauensis MK2 genome sequencing consortium"/>
            <person name="Kazuki M."/>
            <person name="Futagami T."/>
        </authorList>
    </citation>
    <scope>NUCLEOTIDE SEQUENCE</scope>
    <source>
        <strain evidence="14">MK2</strain>
    </source>
</reference>
<name>A0A7R7XXV7_9EURO</name>
<dbReference type="GO" id="GO:0031177">
    <property type="term" value="F:phosphopantetheine binding"/>
    <property type="evidence" value="ECO:0007669"/>
    <property type="project" value="InterPro"/>
</dbReference>
<dbReference type="FunFam" id="3.40.47.10:FF:000019">
    <property type="entry name" value="Polyketide synthase type I"/>
    <property type="match status" value="1"/>
</dbReference>
<dbReference type="Gene3D" id="3.40.50.720">
    <property type="entry name" value="NAD(P)-binding Rossmann-like Domain"/>
    <property type="match status" value="2"/>
</dbReference>
<keyword evidence="4" id="KW-0489">Methyltransferase</keyword>
<dbReference type="GO" id="GO:0009403">
    <property type="term" value="P:toxin biosynthetic process"/>
    <property type="evidence" value="ECO:0007669"/>
    <property type="project" value="UniProtKB-ARBA"/>
</dbReference>
<comment type="similarity">
    <text evidence="8">In the C-terminal section; belongs to the NRP synthetase family.</text>
</comment>
<dbReference type="GO" id="GO:0004312">
    <property type="term" value="F:fatty acid synthase activity"/>
    <property type="evidence" value="ECO:0007669"/>
    <property type="project" value="TreeGrafter"/>
</dbReference>
<evidence type="ECO:0000259" key="12">
    <source>
        <dbReference type="PROSITE" id="PS52004"/>
    </source>
</evidence>
<dbReference type="InterPro" id="IPR016039">
    <property type="entry name" value="Thiolase-like"/>
</dbReference>
<dbReference type="EMBL" id="AP024449">
    <property type="protein sequence ID" value="BCS29676.1"/>
    <property type="molecule type" value="Genomic_DNA"/>
</dbReference>
<evidence type="ECO:0000256" key="1">
    <source>
        <dbReference type="ARBA" id="ARBA00022450"/>
    </source>
</evidence>
<dbReference type="PROSITE" id="PS00606">
    <property type="entry name" value="KS3_1"/>
    <property type="match status" value="1"/>
</dbReference>
<dbReference type="SUPFAM" id="SSF56801">
    <property type="entry name" value="Acetyl-CoA synthetase-like"/>
    <property type="match status" value="1"/>
</dbReference>
<dbReference type="InterPro" id="IPR014030">
    <property type="entry name" value="Ketoacyl_synth_N"/>
</dbReference>
<dbReference type="SUPFAM" id="SSF52151">
    <property type="entry name" value="FabD/lysophospholipase-like"/>
    <property type="match status" value="1"/>
</dbReference>
<dbReference type="InterPro" id="IPR020841">
    <property type="entry name" value="PKS_Beta-ketoAc_synthase_dom"/>
</dbReference>
<evidence type="ECO:0000256" key="8">
    <source>
        <dbReference type="ARBA" id="ARBA00029443"/>
    </source>
</evidence>
<dbReference type="Pfam" id="PF00698">
    <property type="entry name" value="Acyl_transf_1"/>
    <property type="match status" value="1"/>
</dbReference>
<dbReference type="CDD" id="cd00833">
    <property type="entry name" value="PKS"/>
    <property type="match status" value="1"/>
</dbReference>
<reference evidence="14" key="2">
    <citation type="submission" date="2021-02" db="EMBL/GenBank/DDBJ databases">
        <title>Aspergillus puulaauensis MK2 genome sequence.</title>
        <authorList>
            <person name="Futagami T."/>
            <person name="Mori K."/>
            <person name="Kadooka C."/>
            <person name="Tanaka T."/>
        </authorList>
    </citation>
    <scope>NUCLEOTIDE SEQUENCE</scope>
    <source>
        <strain evidence="14">MK2</strain>
    </source>
</reference>
<dbReference type="InterPro" id="IPR000873">
    <property type="entry name" value="AMP-dep_synth/lig_dom"/>
</dbReference>
<dbReference type="PANTHER" id="PTHR43775:SF48">
    <property type="entry name" value="HIGHLY REDUCING POLYKETIDE SYNTHASE SDGA"/>
    <property type="match status" value="1"/>
</dbReference>
<dbReference type="InterPro" id="IPR020806">
    <property type="entry name" value="PKS_PP-bd"/>
</dbReference>
<dbReference type="PROSITE" id="PS00455">
    <property type="entry name" value="AMP_BINDING"/>
    <property type="match status" value="1"/>
</dbReference>
<dbReference type="PROSITE" id="PS52004">
    <property type="entry name" value="KS3_2"/>
    <property type="match status" value="1"/>
</dbReference>
<keyword evidence="7" id="KW-0511">Multifunctional enzyme</keyword>
<dbReference type="PROSITE" id="PS52019">
    <property type="entry name" value="PKS_MFAS_DH"/>
    <property type="match status" value="1"/>
</dbReference>
<dbReference type="Gene3D" id="3.40.366.10">
    <property type="entry name" value="Malonyl-Coenzyme A Acyl Carrier Protein, domain 2"/>
    <property type="match status" value="1"/>
</dbReference>
<dbReference type="SMART" id="SM00822">
    <property type="entry name" value="PKS_KR"/>
    <property type="match status" value="1"/>
</dbReference>
<dbReference type="InterPro" id="IPR032821">
    <property type="entry name" value="PKS_assoc"/>
</dbReference>
<dbReference type="InterPro" id="IPR057326">
    <property type="entry name" value="KR_dom"/>
</dbReference>
<dbReference type="InterPro" id="IPR023213">
    <property type="entry name" value="CAT-like_dom_sf"/>
</dbReference>
<dbReference type="InterPro" id="IPR013217">
    <property type="entry name" value="Methyltransf_12"/>
</dbReference>
<dbReference type="InterPro" id="IPR029063">
    <property type="entry name" value="SAM-dependent_MTases_sf"/>
</dbReference>
<feature type="domain" description="PKS/mFAS DH" evidence="13">
    <location>
        <begin position="948"/>
        <end position="1246"/>
    </location>
</feature>
<accession>A0A7R7XXV7</accession>
<keyword evidence="1" id="KW-0596">Phosphopantetheine</keyword>
<dbReference type="SMART" id="SM00826">
    <property type="entry name" value="PKS_DH"/>
    <property type="match status" value="1"/>
</dbReference>
<dbReference type="SUPFAM" id="SSF51735">
    <property type="entry name" value="NAD(P)-binding Rossmann-fold domains"/>
    <property type="match status" value="2"/>
</dbReference>
<dbReference type="InterPro" id="IPR014031">
    <property type="entry name" value="Ketoacyl_synth_C"/>
</dbReference>
<dbReference type="SMART" id="SM00823">
    <property type="entry name" value="PKS_PP"/>
    <property type="match status" value="2"/>
</dbReference>
<dbReference type="InterPro" id="IPR042099">
    <property type="entry name" value="ANL_N_sf"/>
</dbReference>
<dbReference type="Pfam" id="PF07993">
    <property type="entry name" value="NAD_binding_4"/>
    <property type="match status" value="1"/>
</dbReference>
<dbReference type="Gene3D" id="3.30.559.30">
    <property type="entry name" value="Nonribosomal peptide synthetase, condensation domain"/>
    <property type="match status" value="1"/>
</dbReference>
<dbReference type="InterPro" id="IPR016036">
    <property type="entry name" value="Malonyl_transacylase_ACP-bd"/>
</dbReference>
<dbReference type="InterPro" id="IPR042104">
    <property type="entry name" value="PKS_dehydratase_sf"/>
</dbReference>
<evidence type="ECO:0000256" key="5">
    <source>
        <dbReference type="ARBA" id="ARBA00022679"/>
    </source>
</evidence>
<dbReference type="KEGG" id="apuu:APUU_71246A"/>
<dbReference type="InterPro" id="IPR016035">
    <property type="entry name" value="Acyl_Trfase/lysoPLipase"/>
</dbReference>
<evidence type="ECO:0000256" key="7">
    <source>
        <dbReference type="ARBA" id="ARBA00023268"/>
    </source>
</evidence>
<dbReference type="Pfam" id="PF00501">
    <property type="entry name" value="AMP-binding"/>
    <property type="match status" value="1"/>
</dbReference>
<dbReference type="Gene3D" id="1.10.1200.10">
    <property type="entry name" value="ACP-like"/>
    <property type="match status" value="2"/>
</dbReference>
<dbReference type="Gene3D" id="3.10.129.110">
    <property type="entry name" value="Polyketide synthase dehydratase"/>
    <property type="match status" value="1"/>
</dbReference>
<dbReference type="InterPro" id="IPR020807">
    <property type="entry name" value="PKS_DH"/>
</dbReference>
<dbReference type="InterPro" id="IPR049900">
    <property type="entry name" value="PKS_mFAS_DH"/>
</dbReference>
<dbReference type="InterPro" id="IPR001242">
    <property type="entry name" value="Condensation_dom"/>
</dbReference>
<dbReference type="SMART" id="SM00825">
    <property type="entry name" value="PKS_KS"/>
    <property type="match status" value="1"/>
</dbReference>
<feature type="domain" description="Carrier" evidence="11">
    <location>
        <begin position="2386"/>
        <end position="2464"/>
    </location>
</feature>
<feature type="compositionally biased region" description="Low complexity" evidence="10">
    <location>
        <begin position="2491"/>
        <end position="2537"/>
    </location>
</feature>
<dbReference type="Gene3D" id="3.40.50.150">
    <property type="entry name" value="Vaccinia Virus protein VP39"/>
    <property type="match status" value="1"/>
</dbReference>
<dbReference type="Proteomes" id="UP000654913">
    <property type="component" value="Chromosome 7"/>
</dbReference>
<dbReference type="GO" id="GO:0016874">
    <property type="term" value="F:ligase activity"/>
    <property type="evidence" value="ECO:0007669"/>
    <property type="project" value="UniProtKB-KW"/>
</dbReference>
<dbReference type="SMART" id="SM00827">
    <property type="entry name" value="PKS_AT"/>
    <property type="match status" value="1"/>
</dbReference>
<dbReference type="CDD" id="cd19532">
    <property type="entry name" value="C_PKS-NRPS"/>
    <property type="match status" value="1"/>
</dbReference>
<dbReference type="InterPro" id="IPR013968">
    <property type="entry name" value="PKS_KR"/>
</dbReference>
<sequence>MSVEEPIAIIGSGCRFPGASSSPSRLWDLLREPRDLSSKVPGDRFNADAFYHENGLNHGTSNTQKSYFLEEDVRCFDASFFNISANEAESIDPQQRILLESIYEALETAGQTLHGLEGSMTGVFCGLIYEDYASIMFRDLDALPRYTASGIARSIASNRASYFFDWHGPSVTLDTACSSSLVAVHLAVKALRDGECSMAIAAGTNIILAPNVYISESKLNMLSPTGHSRMWDGKADGYARGEGVASVVLKRLSDAIADRDPIECVIRASCINQDGRTTGITMPSRKSQAELIRSTYIKAGLDPCNPLQRCQYFEAHGTGTQAGDPEEAAAIYSAFFSGDSTSSPEQDGLYVGSVKTVIGHTEATAGLAGLIKASLCVQHGAIPPNLHLDSLSSKIAPFAHRLQVPRQMEEWPDLCPGSPRRASVNSFGFGGTNAHVILESYEQTPNYHAIAAPGHGDCNTPVILPLVFSATSEKTLGAVLESYADFIMTHDKLDLNNLAWSLLCRRSNFPYKWITYASSVEALQSQLSRELEVRKSQTPSTIISRPSAGRSRIMGVFTGQGAQWPAMSLDLILKSPEARRWVGELQASLDQLPAAYRPDFSLLEELCRPATSSRVQQAAISQPLCTAVQIVFVNVLQALGITFDAVAGHSSGEIAAAYAVGILTASEAIRIAHLRGRFARLAGVAGKPGAMLAATLSREQADAFCMRPEFHGRLGVAAVNSSSSVTLSGDADAVQEAEGLLKGDGKFARVLRVDTAYHSKHMAPCAEPYLQALKACDIRPLAPVSRRWFSSVHHGQEITSGNLDELKAQYWVDNMCGSVLFGPAMTEAVSTSGPFDMILEVGPHPALKGPAVQTICAAEGSSREPPPYVGLLSRGDNAIETVAAAIASVWSYLGPNSCNVDSYAQLFERSLRFGFVKDLPTYPFNHSNRFWAEPRVSRSLLHQKEAPNQILGRLCADAGAGEWRWRNYLRREEIQWLSDHCIQAQEVYPAAGYIAMAFEAAQIMTQGRQTQLVEVQDFRIETALPISGTSAGIEILFALEKVLHLDSDCMSTSFACHADIGGVLRPCASGKLRVTVGTADHDLLAPRSLSTRRMHSVDVDEYYSYLTGLGYGYSGVFRGITSLERRGNAACGRMLDAGADKTSTLALHPAFMECLLQALLASVGAPGDGQLYTLHIPTGIGRIVMNASLFGVRSPRAAKELVFDASVTDHAPNGIIGDAGLFDSNGRGLMQMEGVCVSPLTTVNAMQDRLLFSETVWGPLHPDASVPYYKHEKAPQEQSELLERIALFYLKNVSQQLTATDRARFDSHRLRFATWVDHVLGLTESALHRSCRRAWLNDDASIVDRLLQQPQLVSTIDKKIIQVVGSNLLRFFRFETTMLEELRKDGLLDELYRTSADFAPYNMHVGHVAGQIAFRFPRMKILEIGAGTGSATRAVVDEINTSYHSYTFTDISAGFFSEAQRAFQDHADRFLYNVLDIEQSPHAQGFEEHSYDLVIASNVLHATKSLRNTMAHVRSLLKPGGYLLLMEGTNKDVIRISTIFGGFEGWWLADDGRQWGPMVDATQWDSLLTSVGFSQIQTITPDHSTSLRPFSIIVSQAVDDTINLLQSPLNASSLSIPKLDHLLLVGGEGQATTTLMSDLKSTLTPLFHRVSQHDTLEAVDFSAVTDATTVVNTADLDRPFFEHLTDQSWSSLKLLTQMADRMLWISGSGPFQGMSKGYLRSLTYQNPGQHYQHLQIDASESTAKVSSIISTALMQLAHVDFDNDYTLARYVWSVEHELLLKDGILNIPRIMNKSSANERYVASRRPIYNKLDPRESCLHLVNTDYNVDLICRRIEDKAIESCTRIRAEYSTCTAVRVGAFGYLHVVIGRDTNNGARLLGLSEQHASFISTPSLLTLPCDVPGDVAASCLLSASVECLVAVDLVSRARPHSTILLHEASEILKRAVSRLAPDRDISPIFSTVEPAVASSDTILFHEMSTGRALKSQLPQNLSMIVQMSASSNSFFARLRSLVAQDVLKEHMDSCYRPLSVTYLHASPETGTAGNLLRVAGELALELVSARQVDTLDIQSLPCVPVQSDGARIVDWTSTDAIHARVRPASSDMCLLPDKTYLVINLPDATSRSVCEWMVSKGAGTIAIAAQDPIDVDEIWVGQMLTAGATVIAMTIDWSKATPLQNLHRTVCETLPPVAGVISGTALPTDDSSTAMGMDKMQGTLDQSVQSILQLDEAFSSNTLDFFILFGSAVGSIGHPGQASHSTLTAFMSSIIERRRIRGLAGSIIHTGEIRGIGCNNSFAGSDDSMCWLPMSERDLGESLAEAILAASMSTSCNPEIIAGLGHISPQQQQGVPWVQAPSLWHFILPQTNGISRQSIDHGEAAELQLESASNLEEAGEIVERMLVSEIRQRLQVSSDEVITRSTLMVELGVDSLVAIDLRTWFSNELSVDIPTLKLLGGASIGDLTDHATANSALLTGLQHEQPKGTVDKDGDPALDTGSPISSPVSTVQTTPSTGLSDPSSDTSPASSQSDSDSLSDNNNKSTKNNKNEKTMVYTKVQRLSFAQTRYWFLNQFHEDKTSHNVTLLFKMATAPQVADLENAIRHVGMRHETLRTCYLTETDEGKNPYQAILERSPLQLETCRVGDAEDVMSQVASIRNHIYNLENGEVARIRLITTAANTSFLIMGWHHMALDAASFHIFLGELGLAYSKRSLPRVPRQYTDFGTAQRAAYEKGEMDVELTYWKTEFENIPDPLPLLPMASARVRQALKGYDLHDIRLDVGPSTMRMIKASCKKHRASPFHFFLAVLRIFLARLTGVDDICIGVAESNRFDAANAGIVGFLLNLLPLRFQASIEHQLFSEVLTGTRDKTYKALQNSNVPFDKLLDELGAARSTAYSPLFQVLMDWQPQTGDNYKLGDIDMVAEKIQPAQTAYDLTLLIGESSDGSAIINFRVQSSLYDRKGADLIARGFMDLVEVLAADFSQPVDEAPMYQSEVEHAIKLGKGPTLARAWPETISRRIDDIADKYPDRIAVKDTEDRVFTYKGLAGRTTVLAATLLELSIAPGSSVCLFMQPTADWVCCMLAIWKVGLVYVPLDLRNPVARLASMVQDCQPRVIVCQDDTAAEVEALGFPAANVLNISHQNSKTDISAVIQNKSEPQGRCTILYTSGTTGRPKGIQLRNSSLRNEVEGYTTRWRLGAETVLQQGAMTFNHSLDQMLVGLCNGGRVVVVSRSLRGDPVSLTKLIVDEKITYTKATPSEYSTWLQYGSDSLSRASSWTFAFGGGEHFTSSLSQRFRALELPQLRLFNSYGPGEITISSHKSEIDYRDEGSAPPGNIYPVGESLPNYSVYIVDKKMRSVPRGVSGEILIGGAGPCMGYLNMDALNEEKFIRNPFASPEYISQGWTRAYRTFDRGHLLSDGSLVIEGRLDGDTQVKLRGIRIELGDIESTILEVANGLLDRVVVSARGDKHRFLAAHVVFTSQFDGDVDQLLHQLKTRLPLPQYMCPAVFVPVDTLPLNIHGKFDRRAVESLPLPKAANNSSFTNADGTLLTPAESAMRDLWSKVLNDEGFVNISDIDSETDFFMVGGSSVLLVKLQAMLREGFEAVVQLVELFENSTLGAMAVTAEAARRTNAIDWEAETSIDDILAAQLQLPPAASPSTYAKRSGITVVLTGVTGVLGREILQLLVADQKVAHIHAVAVRSRVGSKRTLPAPSPKLELHDGDLCSPQLGLDAAVFALLAATADVVIHNGANRSVWDEYQVVREANVASTKTLISLALASDRRIPIHFISSGGLASMAMEGSTPTSTGKEGYLASRWASEQLLQRAAAEFGIPSVAHRPAHRILKPTSPQVVLDKCRSIARQMRCLPTKGGWEGTLTFTPTRVLAEDVVARVLGSLGAGVVDASGKVPATCAELAIHEHCATVQVEIADIINAARETGEAIDDYDTLIFPYWHGRARREFELGWFATGHDVVVGEGEMKRASVF</sequence>
<dbReference type="Pfam" id="PF00668">
    <property type="entry name" value="Condensation"/>
    <property type="match status" value="1"/>
</dbReference>
<dbReference type="GeneID" id="64979673"/>
<feature type="region of interest" description="Disordered" evidence="10">
    <location>
        <begin position="2469"/>
        <end position="2544"/>
    </location>
</feature>
<dbReference type="CDD" id="cd02440">
    <property type="entry name" value="AdoMet_MTases"/>
    <property type="match status" value="1"/>
</dbReference>
<dbReference type="Pfam" id="PF14765">
    <property type="entry name" value="PS-DH"/>
    <property type="match status" value="1"/>
</dbReference>
<dbReference type="InterPro" id="IPR049552">
    <property type="entry name" value="PKS_DH_N"/>
</dbReference>
<keyword evidence="2" id="KW-0597">Phosphoprotein</keyword>
<evidence type="ECO:0000313" key="14">
    <source>
        <dbReference type="EMBL" id="BCS29676.1"/>
    </source>
</evidence>
<keyword evidence="3" id="KW-0436">Ligase</keyword>
<dbReference type="RefSeq" id="XP_041561862.1">
    <property type="nucleotide sequence ID" value="XM_041696208.1"/>
</dbReference>
<dbReference type="Pfam" id="PF08659">
    <property type="entry name" value="KR"/>
    <property type="match status" value="1"/>
</dbReference>
<dbReference type="Gene3D" id="3.30.559.10">
    <property type="entry name" value="Chloramphenicol acetyltransferase-like domain"/>
    <property type="match status" value="1"/>
</dbReference>
<proteinExistence type="inferred from homology"/>
<evidence type="ECO:0000259" key="13">
    <source>
        <dbReference type="PROSITE" id="PS52019"/>
    </source>
</evidence>
<evidence type="ECO:0000256" key="6">
    <source>
        <dbReference type="ARBA" id="ARBA00022737"/>
    </source>
</evidence>
<dbReference type="InterPro" id="IPR009081">
    <property type="entry name" value="PP-bd_ACP"/>
</dbReference>
<dbReference type="InterPro" id="IPR013120">
    <property type="entry name" value="FAR_NAD-bd"/>
</dbReference>
<evidence type="ECO:0000256" key="9">
    <source>
        <dbReference type="PROSITE-ProRule" id="PRU01363"/>
    </source>
</evidence>
<feature type="domain" description="Ketosynthase family 3 (KS3)" evidence="12">
    <location>
        <begin position="4"/>
        <end position="440"/>
    </location>
</feature>
<evidence type="ECO:0000256" key="3">
    <source>
        <dbReference type="ARBA" id="ARBA00022598"/>
    </source>
</evidence>
<dbReference type="InterPro" id="IPR018201">
    <property type="entry name" value="Ketoacyl_synth_AS"/>
</dbReference>
<feature type="region of interest" description="N-terminal hotdog fold" evidence="9">
    <location>
        <begin position="948"/>
        <end position="1079"/>
    </location>
</feature>
<dbReference type="InterPro" id="IPR050091">
    <property type="entry name" value="PKS_NRPS_Biosynth_Enz"/>
</dbReference>
<dbReference type="PROSITE" id="PS50075">
    <property type="entry name" value="CARRIER"/>
    <property type="match status" value="2"/>
</dbReference>
<dbReference type="Pfam" id="PF00550">
    <property type="entry name" value="PP-binding"/>
    <property type="match status" value="2"/>
</dbReference>
<evidence type="ECO:0000256" key="10">
    <source>
        <dbReference type="SAM" id="MobiDB-lite"/>
    </source>
</evidence>
<dbReference type="GO" id="GO:0004315">
    <property type="term" value="F:3-oxoacyl-[acyl-carrier-protein] synthase activity"/>
    <property type="evidence" value="ECO:0007669"/>
    <property type="project" value="InterPro"/>
</dbReference>
<dbReference type="Gene3D" id="3.30.300.30">
    <property type="match status" value="1"/>
</dbReference>
<keyword evidence="15" id="KW-1185">Reference proteome</keyword>
<dbReference type="Pfam" id="PF00109">
    <property type="entry name" value="ketoacyl-synt"/>
    <property type="match status" value="1"/>
</dbReference>
<dbReference type="PANTHER" id="PTHR43775">
    <property type="entry name" value="FATTY ACID SYNTHASE"/>
    <property type="match status" value="1"/>
</dbReference>
<dbReference type="InterPro" id="IPR045851">
    <property type="entry name" value="AMP-bd_C_sf"/>
</dbReference>
<dbReference type="GO" id="GO:0008168">
    <property type="term" value="F:methyltransferase activity"/>
    <property type="evidence" value="ECO:0007669"/>
    <property type="project" value="UniProtKB-KW"/>
</dbReference>
<dbReference type="InterPro" id="IPR014043">
    <property type="entry name" value="Acyl_transferase_dom"/>
</dbReference>
<dbReference type="SUPFAM" id="SSF55048">
    <property type="entry name" value="Probable ACP-binding domain of malonyl-CoA ACP transacylase"/>
    <property type="match status" value="1"/>
</dbReference>
<dbReference type="Pfam" id="PF16197">
    <property type="entry name" value="KAsynt_C_assoc"/>
    <property type="match status" value="1"/>
</dbReference>
<dbReference type="Pfam" id="PF08242">
    <property type="entry name" value="Methyltransf_12"/>
    <property type="match status" value="1"/>
</dbReference>
<evidence type="ECO:0000256" key="4">
    <source>
        <dbReference type="ARBA" id="ARBA00022603"/>
    </source>
</evidence>
<evidence type="ECO:0000259" key="11">
    <source>
        <dbReference type="PROSITE" id="PS50075"/>
    </source>
</evidence>
<dbReference type="InterPro" id="IPR036291">
    <property type="entry name" value="NAD(P)-bd_dom_sf"/>
</dbReference>
<dbReference type="CDD" id="cd05930">
    <property type="entry name" value="A_NRPS"/>
    <property type="match status" value="1"/>
</dbReference>
<dbReference type="InterPro" id="IPR001227">
    <property type="entry name" value="Ac_transferase_dom_sf"/>
</dbReference>
<dbReference type="InterPro" id="IPR036736">
    <property type="entry name" value="ACP-like_sf"/>
</dbReference>
<keyword evidence="5" id="KW-0808">Transferase</keyword>
<comment type="caution">
    <text evidence="9">Lacks conserved residue(s) required for the propagation of feature annotation.</text>
</comment>
<gene>
    <name evidence="14" type="ORF">APUU_71246A</name>
</gene>
<dbReference type="OrthoDB" id="329835at2759"/>
<dbReference type="GO" id="GO:0006633">
    <property type="term" value="P:fatty acid biosynthetic process"/>
    <property type="evidence" value="ECO:0007669"/>
    <property type="project" value="InterPro"/>
</dbReference>